<feature type="compositionally biased region" description="Basic and acidic residues" evidence="1">
    <location>
        <begin position="30"/>
        <end position="47"/>
    </location>
</feature>
<feature type="non-terminal residue" evidence="2">
    <location>
        <position position="219"/>
    </location>
</feature>
<name>A0A6J4RMQ2_9ACTN</name>
<feature type="region of interest" description="Disordered" evidence="1">
    <location>
        <begin position="1"/>
        <end position="50"/>
    </location>
</feature>
<proteinExistence type="predicted"/>
<accession>A0A6J4RMQ2</accession>
<reference evidence="2" key="1">
    <citation type="submission" date="2020-02" db="EMBL/GenBank/DDBJ databases">
        <authorList>
            <person name="Meier V. D."/>
        </authorList>
    </citation>
    <scope>NUCLEOTIDE SEQUENCE</scope>
    <source>
        <strain evidence="2">AVDCRST_MAG38</strain>
    </source>
</reference>
<dbReference type="AntiFam" id="ANF00201">
    <property type="entry name" value="Shadow ORF (opposite gacS)"/>
</dbReference>
<dbReference type="AlphaFoldDB" id="A0A6J4RMQ2"/>
<evidence type="ECO:0000313" key="2">
    <source>
        <dbReference type="EMBL" id="CAA9477372.1"/>
    </source>
</evidence>
<protein>
    <submittedName>
        <fullName evidence="2">Uncharacterized protein</fullName>
    </submittedName>
</protein>
<sequence>AHGVAERGVGGAGGEAQRELGALAGRRPHRDVASHEPREAAAQREPEPGAAVLARGGRVHLRERLEEPRLLLGRHPHPGVGDADRHPLPLRAGRLAAGGDRDRALLRELARVRQQVEEDLAHLRRVADDRPHVVGDARRERVAVPLDDPRGRARGLADHLRHVERLAHDLHLPRLDLRQVEHVVDEAEQVLAGPADALQVLVDLRRVELRGLLLQHLGV</sequence>
<evidence type="ECO:0000256" key="1">
    <source>
        <dbReference type="SAM" id="MobiDB-lite"/>
    </source>
</evidence>
<dbReference type="EMBL" id="CADCVJ010000151">
    <property type="protein sequence ID" value="CAA9477372.1"/>
    <property type="molecule type" value="Genomic_DNA"/>
</dbReference>
<gene>
    <name evidence="2" type="ORF">AVDCRST_MAG38-1774</name>
</gene>
<organism evidence="2">
    <name type="scientific">uncultured Solirubrobacteraceae bacterium</name>
    <dbReference type="NCBI Taxonomy" id="1162706"/>
    <lineage>
        <taxon>Bacteria</taxon>
        <taxon>Bacillati</taxon>
        <taxon>Actinomycetota</taxon>
        <taxon>Thermoleophilia</taxon>
        <taxon>Solirubrobacterales</taxon>
        <taxon>Solirubrobacteraceae</taxon>
        <taxon>environmental samples</taxon>
    </lineage>
</organism>
<feature type="non-terminal residue" evidence="2">
    <location>
        <position position="1"/>
    </location>
</feature>